<reference evidence="2" key="1">
    <citation type="journal article" date="2011" name="Plant Physiol.">
        <title>Comprehensive sequence analysis of 24,783 barley full-length cDNAs derived from 12 clone libraries.</title>
        <authorList>
            <person name="Matsumoto T."/>
            <person name="Tanaka T."/>
            <person name="Sakai H."/>
            <person name="Amano N."/>
            <person name="Kanamori H."/>
            <person name="Kurita K."/>
            <person name="Kikuta A."/>
            <person name="Kamiya K."/>
            <person name="Yamamoto M."/>
            <person name="Ikawa H."/>
            <person name="Fujii N."/>
            <person name="Hori K."/>
            <person name="Itoh T."/>
            <person name="Sato K."/>
        </authorList>
    </citation>
    <scope>NUCLEOTIDE SEQUENCE</scope>
</reference>
<evidence type="ECO:0000256" key="1">
    <source>
        <dbReference type="SAM" id="MobiDB-lite"/>
    </source>
</evidence>
<name>F2CY89_HORVV</name>
<sequence length="89" mass="9159">MCQIGRSGCPTAGSPTGGRGTRGSGECLYTVEAEESSQERGLGAGAARREGKALAVGTGGRRPKAVARARRRLGLFLALVCGDHGLQCW</sequence>
<proteinExistence type="evidence at transcript level"/>
<dbReference type="AlphaFoldDB" id="F2CY89"/>
<organism evidence="2">
    <name type="scientific">Hordeum vulgare subsp. vulgare</name>
    <name type="common">Domesticated barley</name>
    <dbReference type="NCBI Taxonomy" id="112509"/>
    <lineage>
        <taxon>Eukaryota</taxon>
        <taxon>Viridiplantae</taxon>
        <taxon>Streptophyta</taxon>
        <taxon>Embryophyta</taxon>
        <taxon>Tracheophyta</taxon>
        <taxon>Spermatophyta</taxon>
        <taxon>Magnoliopsida</taxon>
        <taxon>Liliopsida</taxon>
        <taxon>Poales</taxon>
        <taxon>Poaceae</taxon>
        <taxon>BOP clade</taxon>
        <taxon>Pooideae</taxon>
        <taxon>Triticodae</taxon>
        <taxon>Triticeae</taxon>
        <taxon>Hordeinae</taxon>
        <taxon>Hordeum</taxon>
    </lineage>
</organism>
<evidence type="ECO:0000313" key="2">
    <source>
        <dbReference type="EMBL" id="BAJ87810.1"/>
    </source>
</evidence>
<protein>
    <submittedName>
        <fullName evidence="2">Predicted protein</fullName>
    </submittedName>
</protein>
<accession>F2CY89</accession>
<feature type="region of interest" description="Disordered" evidence="1">
    <location>
        <begin position="1"/>
        <end position="25"/>
    </location>
</feature>
<dbReference type="EMBL" id="AK356593">
    <property type="protein sequence ID" value="BAJ87810.1"/>
    <property type="molecule type" value="mRNA"/>
</dbReference>